<accession>A0A0B8T7S1</accession>
<evidence type="ECO:0000313" key="2">
    <source>
        <dbReference type="EMBL" id="KGE13820.1"/>
    </source>
</evidence>
<dbReference type="OrthoDB" id="9814399at2"/>
<gene>
    <name evidence="2" type="ORF">DI53_2446</name>
</gene>
<keyword evidence="1" id="KW-0732">Signal</keyword>
<protein>
    <submittedName>
        <fullName evidence="2">Uncharacterized protein</fullName>
    </submittedName>
</protein>
<dbReference type="STRING" id="1229276.DI53_2446"/>
<comment type="caution">
    <text evidence="2">The sequence shown here is derived from an EMBL/GenBank/DDBJ whole genome shotgun (WGS) entry which is preliminary data.</text>
</comment>
<proteinExistence type="predicted"/>
<name>A0A0B8T7S1_9SPHI</name>
<sequence>MGKTFFTTLWLLFSFASFAQQPADRIIGNWESMDADVKLKFTIFKSEGKYFGKLLWASNMFEEDGKTPKRDFKNPNNMLQSRSRQGIKNTRLFL</sequence>
<dbReference type="Gene3D" id="2.40.128.520">
    <property type="match status" value="1"/>
</dbReference>
<dbReference type="RefSeq" id="WP_052072362.1">
    <property type="nucleotide sequence ID" value="NZ_JJMU01000037.1"/>
</dbReference>
<feature type="signal peptide" evidence="1">
    <location>
        <begin position="1"/>
        <end position="19"/>
    </location>
</feature>
<evidence type="ECO:0000256" key="1">
    <source>
        <dbReference type="SAM" id="SignalP"/>
    </source>
</evidence>
<dbReference type="PATRIC" id="fig|1229276.3.peg.2514"/>
<feature type="chain" id="PRO_5002124565" evidence="1">
    <location>
        <begin position="20"/>
        <end position="94"/>
    </location>
</feature>
<reference evidence="3" key="1">
    <citation type="submission" date="2014-04" db="EMBL/GenBank/DDBJ databases">
        <title>Whole-Genome optical mapping and complete genome sequence of Sphingobacterium deserti sp. nov., a new spaces isolated from desert in the west of China.</title>
        <authorList>
            <person name="Teng C."/>
            <person name="Zhou Z."/>
            <person name="Li X."/>
            <person name="Chen M."/>
            <person name="Lin M."/>
            <person name="Wang L."/>
            <person name="Su S."/>
            <person name="Zhang C."/>
            <person name="Zhang W."/>
        </authorList>
    </citation>
    <scope>NUCLEOTIDE SEQUENCE [LARGE SCALE GENOMIC DNA]</scope>
    <source>
        <strain evidence="3">ACCC05744</strain>
    </source>
</reference>
<keyword evidence="3" id="KW-1185">Reference proteome</keyword>
<dbReference type="eggNOG" id="COG4731">
    <property type="taxonomic scope" value="Bacteria"/>
</dbReference>
<dbReference type="EMBL" id="JJMU01000037">
    <property type="protein sequence ID" value="KGE13820.1"/>
    <property type="molecule type" value="Genomic_DNA"/>
</dbReference>
<dbReference type="Proteomes" id="UP000031802">
    <property type="component" value="Unassembled WGS sequence"/>
</dbReference>
<reference evidence="2 3" key="2">
    <citation type="journal article" date="2015" name="PLoS ONE">
        <title>Whole-Genome Optical Mapping and Finished Genome Sequence of Sphingobacterium deserti sp. nov., a New Species Isolated from the Western Desert of China.</title>
        <authorList>
            <person name="Teng C."/>
            <person name="Zhou Z."/>
            <person name="Molnar I."/>
            <person name="Li X."/>
            <person name="Tang R."/>
            <person name="Chen M."/>
            <person name="Wang L."/>
            <person name="Su S."/>
            <person name="Zhang W."/>
            <person name="Lin M."/>
        </authorList>
    </citation>
    <scope>NUCLEOTIDE SEQUENCE [LARGE SCALE GENOMIC DNA]</scope>
    <source>
        <strain evidence="3">ACCC05744</strain>
    </source>
</reference>
<organism evidence="2 3">
    <name type="scientific">Sphingobacterium deserti</name>
    <dbReference type="NCBI Taxonomy" id="1229276"/>
    <lineage>
        <taxon>Bacteria</taxon>
        <taxon>Pseudomonadati</taxon>
        <taxon>Bacteroidota</taxon>
        <taxon>Sphingobacteriia</taxon>
        <taxon>Sphingobacteriales</taxon>
        <taxon>Sphingobacteriaceae</taxon>
        <taxon>Sphingobacterium</taxon>
    </lineage>
</organism>
<dbReference type="AlphaFoldDB" id="A0A0B8T7S1"/>
<evidence type="ECO:0000313" key="3">
    <source>
        <dbReference type="Proteomes" id="UP000031802"/>
    </source>
</evidence>